<comment type="similarity">
    <text evidence="1 3">Belongs to the short-chain dehydrogenases/reductases (SDR) family.</text>
</comment>
<dbReference type="InterPro" id="IPR057326">
    <property type="entry name" value="KR_dom"/>
</dbReference>
<dbReference type="Gene3D" id="3.40.50.720">
    <property type="entry name" value="NAD(P)-binding Rossmann-like Domain"/>
    <property type="match status" value="1"/>
</dbReference>
<dbReference type="AlphaFoldDB" id="Q39TJ1"/>
<dbReference type="RefSeq" id="WP_011365962.1">
    <property type="nucleotide sequence ID" value="NC_007517.1"/>
</dbReference>
<keyword evidence="2" id="KW-0560">Oxidoreductase</keyword>
<dbReference type="SUPFAM" id="SSF51735">
    <property type="entry name" value="NAD(P)-binding Rossmann-fold domains"/>
    <property type="match status" value="1"/>
</dbReference>
<dbReference type="PROSITE" id="PS00061">
    <property type="entry name" value="ADH_SHORT"/>
    <property type="match status" value="1"/>
</dbReference>
<dbReference type="EMBL" id="CP000148">
    <property type="protein sequence ID" value="ABB32433.1"/>
    <property type="molecule type" value="Genomic_DNA"/>
</dbReference>
<evidence type="ECO:0000256" key="1">
    <source>
        <dbReference type="ARBA" id="ARBA00006484"/>
    </source>
</evidence>
<feature type="domain" description="Ketoreductase" evidence="4">
    <location>
        <begin position="11"/>
        <end position="190"/>
    </location>
</feature>
<dbReference type="KEGG" id="gme:Gmet_2206"/>
<evidence type="ECO:0000313" key="6">
    <source>
        <dbReference type="Proteomes" id="UP000007073"/>
    </source>
</evidence>
<dbReference type="PANTHER" id="PTHR42760">
    <property type="entry name" value="SHORT-CHAIN DEHYDROGENASES/REDUCTASES FAMILY MEMBER"/>
    <property type="match status" value="1"/>
</dbReference>
<gene>
    <name evidence="5" type="ordered locus">Gmet_2206</name>
</gene>
<proteinExistence type="inferred from homology"/>
<dbReference type="Proteomes" id="UP000007073">
    <property type="component" value="Chromosome"/>
</dbReference>
<dbReference type="InterPro" id="IPR036291">
    <property type="entry name" value="NAD(P)-bd_dom_sf"/>
</dbReference>
<dbReference type="SMART" id="SM00822">
    <property type="entry name" value="PKS_KR"/>
    <property type="match status" value="1"/>
</dbReference>
<organism evidence="5 6">
    <name type="scientific">Geobacter metallireducens (strain ATCC 53774 / DSM 7210 / GS-15)</name>
    <dbReference type="NCBI Taxonomy" id="269799"/>
    <lineage>
        <taxon>Bacteria</taxon>
        <taxon>Pseudomonadati</taxon>
        <taxon>Thermodesulfobacteriota</taxon>
        <taxon>Desulfuromonadia</taxon>
        <taxon>Geobacterales</taxon>
        <taxon>Geobacteraceae</taxon>
        <taxon>Geobacter</taxon>
    </lineage>
</organism>
<accession>Q39TJ1</accession>
<evidence type="ECO:0000313" key="5">
    <source>
        <dbReference type="EMBL" id="ABB32433.1"/>
    </source>
</evidence>
<dbReference type="InterPro" id="IPR020904">
    <property type="entry name" value="Sc_DH/Rdtase_CS"/>
</dbReference>
<dbReference type="STRING" id="269799.Gmet_2206"/>
<dbReference type="eggNOG" id="COG1028">
    <property type="taxonomic scope" value="Bacteria"/>
</dbReference>
<dbReference type="Pfam" id="PF00106">
    <property type="entry name" value="adh_short"/>
    <property type="match status" value="1"/>
</dbReference>
<keyword evidence="6" id="KW-1185">Reference proteome</keyword>
<reference evidence="5 6" key="2">
    <citation type="journal article" date="2009" name="BMC Microbiol.">
        <title>The genome sequence of Geobacter metallireducens: features of metabolism, physiology and regulation common and dissimilar to Geobacter sulfurreducens.</title>
        <authorList>
            <person name="Aklujkar M."/>
            <person name="Krushkal J."/>
            <person name="DiBartolo G."/>
            <person name="Lapidus A."/>
            <person name="Land M.L."/>
            <person name="Lovley D.R."/>
        </authorList>
    </citation>
    <scope>NUCLEOTIDE SEQUENCE [LARGE SCALE GENOMIC DNA]</scope>
    <source>
        <strain evidence="6">ATCC 53774 / DSM 7210 / GS-15</strain>
    </source>
</reference>
<dbReference type="PRINTS" id="PR00080">
    <property type="entry name" value="SDRFAMILY"/>
</dbReference>
<name>Q39TJ1_GEOMG</name>
<evidence type="ECO:0000259" key="4">
    <source>
        <dbReference type="SMART" id="SM00822"/>
    </source>
</evidence>
<dbReference type="GO" id="GO:0016616">
    <property type="term" value="F:oxidoreductase activity, acting on the CH-OH group of donors, NAD or NADP as acceptor"/>
    <property type="evidence" value="ECO:0007669"/>
    <property type="project" value="TreeGrafter"/>
</dbReference>
<dbReference type="PRINTS" id="PR00081">
    <property type="entry name" value="GDHRDH"/>
</dbReference>
<evidence type="ECO:0000256" key="3">
    <source>
        <dbReference type="RuleBase" id="RU000363"/>
    </source>
</evidence>
<dbReference type="NCBIfam" id="NF005559">
    <property type="entry name" value="PRK07231.1"/>
    <property type="match status" value="1"/>
</dbReference>
<sequence length="254" mass="27091">MSLDIFNLEGKVAIVTGGSRGFGKAIALGLAQAGADVVVASRTQADLDAVAEEIRALGRKSLAVATDMLDRGSIENLAAKTMEAFGKIDILVNNAGQGWTVPFLKWTDEQWDQILDVNLKGYFLCTQIVGQHMFKAKAGRVINISSAMGSYPLPYMVPYAASKGGINAMTKCLAQEWATRGITVNAIAPSYFSTDINKDAMEDEATTKLIMSKTPVNRWGNVEELVGLVIYLSSNASSFMTGAVLPLDGGWSAG</sequence>
<dbReference type="PANTHER" id="PTHR42760:SF115">
    <property type="entry name" value="3-OXOACYL-[ACYL-CARRIER-PROTEIN] REDUCTASE FABG"/>
    <property type="match status" value="1"/>
</dbReference>
<reference evidence="5 6" key="1">
    <citation type="submission" date="2005-10" db="EMBL/GenBank/DDBJ databases">
        <title>Complete sequence of Geobacter metallireducens GS-15.</title>
        <authorList>
            <consortium name="US DOE Joint Genome Institute"/>
            <person name="Copeland A."/>
            <person name="Lucas S."/>
            <person name="Lapidus A."/>
            <person name="Barry K."/>
            <person name="Detter J.C."/>
            <person name="Glavina T."/>
            <person name="Hammon N."/>
            <person name="Israni S."/>
            <person name="Pitluck S."/>
            <person name="Di Bartolo G."/>
            <person name="Chain P."/>
            <person name="Schmutz J."/>
            <person name="Larimer F."/>
            <person name="Land M."/>
            <person name="Kyrpides N."/>
            <person name="Ivanova N."/>
            <person name="Richardson P."/>
        </authorList>
    </citation>
    <scope>NUCLEOTIDE SEQUENCE [LARGE SCALE GENOMIC DNA]</scope>
    <source>
        <strain evidence="6">ATCC 53774 / DSM 7210 / GS-15</strain>
    </source>
</reference>
<dbReference type="HOGENOM" id="CLU_010194_1_1_7"/>
<dbReference type="FunFam" id="3.40.50.720:FF:000084">
    <property type="entry name" value="Short-chain dehydrogenase reductase"/>
    <property type="match status" value="1"/>
</dbReference>
<dbReference type="InterPro" id="IPR002347">
    <property type="entry name" value="SDR_fam"/>
</dbReference>
<protein>
    <submittedName>
        <fullName evidence="5">Oxidoreductase, short-chain dehydrogenase/reductase family</fullName>
    </submittedName>
</protein>
<evidence type="ECO:0000256" key="2">
    <source>
        <dbReference type="ARBA" id="ARBA00023002"/>
    </source>
</evidence>